<organism evidence="2 3">
    <name type="scientific">Burkholderia reimsis</name>
    <dbReference type="NCBI Taxonomy" id="2234132"/>
    <lineage>
        <taxon>Bacteria</taxon>
        <taxon>Pseudomonadati</taxon>
        <taxon>Pseudomonadota</taxon>
        <taxon>Betaproteobacteria</taxon>
        <taxon>Burkholderiales</taxon>
        <taxon>Burkholderiaceae</taxon>
        <taxon>Burkholderia</taxon>
    </lineage>
</organism>
<accession>A0A365QRC6</accession>
<dbReference type="EMBL" id="QMFZ01000021">
    <property type="protein sequence ID" value="RBB36984.1"/>
    <property type="molecule type" value="Genomic_DNA"/>
</dbReference>
<dbReference type="AlphaFoldDB" id="A0A365QRC6"/>
<feature type="chain" id="PRO_5016652377" evidence="1">
    <location>
        <begin position="20"/>
        <end position="263"/>
    </location>
</feature>
<dbReference type="Proteomes" id="UP000252458">
    <property type="component" value="Unassembled WGS sequence"/>
</dbReference>
<evidence type="ECO:0000313" key="2">
    <source>
        <dbReference type="EMBL" id="RBB36984.1"/>
    </source>
</evidence>
<comment type="caution">
    <text evidence="2">The sequence shown here is derived from an EMBL/GenBank/DDBJ whole genome shotgun (WGS) entry which is preliminary data.</text>
</comment>
<dbReference type="RefSeq" id="WP_113046606.1">
    <property type="nucleotide sequence ID" value="NZ_QMFZ01000021.1"/>
</dbReference>
<proteinExistence type="predicted"/>
<evidence type="ECO:0000313" key="3">
    <source>
        <dbReference type="Proteomes" id="UP000252458"/>
    </source>
</evidence>
<keyword evidence="1" id="KW-0732">Signal</keyword>
<reference evidence="2 3" key="1">
    <citation type="submission" date="2018-06" db="EMBL/GenBank/DDBJ databases">
        <title>Draft genome sequence of Burkholderia reimsis strain BE51 isolated from a French agricultural soil.</title>
        <authorList>
            <person name="Esmaeel Q."/>
        </authorList>
    </citation>
    <scope>NUCLEOTIDE SEQUENCE [LARGE SCALE GENOMIC DNA]</scope>
    <source>
        <strain evidence="2 3">BE51</strain>
    </source>
</reference>
<keyword evidence="3" id="KW-1185">Reference proteome</keyword>
<evidence type="ECO:0000256" key="1">
    <source>
        <dbReference type="SAM" id="SignalP"/>
    </source>
</evidence>
<name>A0A365QRC6_9BURK</name>
<protein>
    <submittedName>
        <fullName evidence="2">Uncharacterized protein</fullName>
    </submittedName>
</protein>
<feature type="signal peptide" evidence="1">
    <location>
        <begin position="1"/>
        <end position="19"/>
    </location>
</feature>
<gene>
    <name evidence="2" type="ORF">DPV79_23580</name>
</gene>
<sequence>MKAFLLTIVLVLGASSTFAQTCESLTNSLQHLDFSRAKELPVKPGNSTTFRMAYQECDAHDIFAGRALGSKHKCSSDPNHVERFQVFPDKTVVVVAKAAVDADGSALSQSRKGTSQPGTSLELGGKSLDAEFVPYIVIPGDHDGISLAQASEVGMGDLAIVLRGSRCSFAIVGDSGPFFKFGEISLAAHEELGNDQCLGTEKPCQKLKGPDGEGIGIERGVTYVIFPHSRPERLTAQDVRAVVATQGQKRLETFLRDYGAPTR</sequence>